<dbReference type="EMBL" id="CM002292">
    <property type="protein sequence ID" value="ESW22174.1"/>
    <property type="molecule type" value="Genomic_DNA"/>
</dbReference>
<feature type="domain" description="Terpene synthase N-terminal" evidence="6">
    <location>
        <begin position="52"/>
        <end position="221"/>
    </location>
</feature>
<dbReference type="SUPFAM" id="SSF48576">
    <property type="entry name" value="Terpenoid synthases"/>
    <property type="match status" value="1"/>
</dbReference>
<dbReference type="GO" id="GO:0010333">
    <property type="term" value="F:terpene synthase activity"/>
    <property type="evidence" value="ECO:0007669"/>
    <property type="project" value="InterPro"/>
</dbReference>
<evidence type="ECO:0000313" key="9">
    <source>
        <dbReference type="Proteomes" id="UP000000226"/>
    </source>
</evidence>
<dbReference type="SFLD" id="SFLDG01019">
    <property type="entry name" value="Terpene_Cyclase_Like_1_C_Termi"/>
    <property type="match status" value="1"/>
</dbReference>
<dbReference type="InterPro" id="IPR008930">
    <property type="entry name" value="Terpenoid_cyclase/PrenylTrfase"/>
</dbReference>
<dbReference type="SMR" id="V7BW63"/>
<dbReference type="Gene3D" id="1.50.10.130">
    <property type="entry name" value="Terpene synthase, N-terminal domain"/>
    <property type="match status" value="1"/>
</dbReference>
<gene>
    <name evidence="8" type="ORF">PHAVU_005G133300g</name>
</gene>
<dbReference type="Proteomes" id="UP000000226">
    <property type="component" value="Chromosome 5"/>
</dbReference>
<dbReference type="InterPro" id="IPR050148">
    <property type="entry name" value="Terpene_synthase-like"/>
</dbReference>
<organism evidence="8 9">
    <name type="scientific">Phaseolus vulgaris</name>
    <name type="common">Kidney bean</name>
    <name type="synonym">French bean</name>
    <dbReference type="NCBI Taxonomy" id="3885"/>
    <lineage>
        <taxon>Eukaryota</taxon>
        <taxon>Viridiplantae</taxon>
        <taxon>Streptophyta</taxon>
        <taxon>Embryophyta</taxon>
        <taxon>Tracheophyta</taxon>
        <taxon>Spermatophyta</taxon>
        <taxon>Magnoliopsida</taxon>
        <taxon>eudicotyledons</taxon>
        <taxon>Gunneridae</taxon>
        <taxon>Pentapetalae</taxon>
        <taxon>rosids</taxon>
        <taxon>fabids</taxon>
        <taxon>Fabales</taxon>
        <taxon>Fabaceae</taxon>
        <taxon>Papilionoideae</taxon>
        <taxon>50 kb inversion clade</taxon>
        <taxon>NPAAA clade</taxon>
        <taxon>indigoferoid/millettioid clade</taxon>
        <taxon>Phaseoleae</taxon>
        <taxon>Phaseolus</taxon>
    </lineage>
</organism>
<dbReference type="SFLD" id="SFLDS00005">
    <property type="entry name" value="Isoprenoid_Synthase_Type_I"/>
    <property type="match status" value="1"/>
</dbReference>
<dbReference type="SUPFAM" id="SSF48239">
    <property type="entry name" value="Terpenoid cyclases/Protein prenyltransferases"/>
    <property type="match status" value="1"/>
</dbReference>
<evidence type="ECO:0000313" key="8">
    <source>
        <dbReference type="EMBL" id="ESW22174.1"/>
    </source>
</evidence>
<evidence type="ECO:0000256" key="5">
    <source>
        <dbReference type="SAM" id="MobiDB-lite"/>
    </source>
</evidence>
<dbReference type="OMA" id="THAIESW"/>
<evidence type="ECO:0000256" key="4">
    <source>
        <dbReference type="ARBA" id="ARBA00023239"/>
    </source>
</evidence>
<name>V7BW63_PHAVU</name>
<keyword evidence="9" id="KW-1185">Reference proteome</keyword>
<dbReference type="GO" id="GO:0016102">
    <property type="term" value="P:diterpenoid biosynthetic process"/>
    <property type="evidence" value="ECO:0007669"/>
    <property type="project" value="InterPro"/>
</dbReference>
<dbReference type="InterPro" id="IPR034741">
    <property type="entry name" value="Terpene_cyclase-like_1_C"/>
</dbReference>
<evidence type="ECO:0000259" key="6">
    <source>
        <dbReference type="Pfam" id="PF01397"/>
    </source>
</evidence>
<dbReference type="Pfam" id="PF01397">
    <property type="entry name" value="Terpene_synth"/>
    <property type="match status" value="1"/>
</dbReference>
<dbReference type="FunFam" id="1.10.600.10:FF:000007">
    <property type="entry name" value="Isoprene synthase, chloroplastic"/>
    <property type="match status" value="1"/>
</dbReference>
<dbReference type="InterPro" id="IPR044814">
    <property type="entry name" value="Terpene_cyclase_plant_C1"/>
</dbReference>
<dbReference type="Gene3D" id="1.10.600.10">
    <property type="entry name" value="Farnesyl Diphosphate Synthase"/>
    <property type="match status" value="1"/>
</dbReference>
<keyword evidence="3" id="KW-0460">Magnesium</keyword>
<dbReference type="InterPro" id="IPR005630">
    <property type="entry name" value="Terpene_synthase_metal-bd"/>
</dbReference>
<dbReference type="InterPro" id="IPR008949">
    <property type="entry name" value="Isoprenoid_synthase_dom_sf"/>
</dbReference>
<evidence type="ECO:0000259" key="7">
    <source>
        <dbReference type="Pfam" id="PF03936"/>
    </source>
</evidence>
<dbReference type="GO" id="GO:0000287">
    <property type="term" value="F:magnesium ion binding"/>
    <property type="evidence" value="ECO:0007669"/>
    <property type="project" value="InterPro"/>
</dbReference>
<dbReference type="AlphaFoldDB" id="V7BW63"/>
<feature type="compositionally biased region" description="Low complexity" evidence="5">
    <location>
        <begin position="13"/>
        <end position="23"/>
    </location>
</feature>
<evidence type="ECO:0000256" key="1">
    <source>
        <dbReference type="ARBA" id="ARBA00001946"/>
    </source>
</evidence>
<evidence type="ECO:0000256" key="2">
    <source>
        <dbReference type="ARBA" id="ARBA00022723"/>
    </source>
</evidence>
<dbReference type="CDD" id="cd00684">
    <property type="entry name" value="Terpene_cyclase_plant_C1"/>
    <property type="match status" value="1"/>
</dbReference>
<dbReference type="PANTHER" id="PTHR31225:SF98">
    <property type="entry name" value="TERPENE SYNTHASE 9-RELATED"/>
    <property type="match status" value="1"/>
</dbReference>
<evidence type="ECO:0000256" key="3">
    <source>
        <dbReference type="ARBA" id="ARBA00022842"/>
    </source>
</evidence>
<protein>
    <submittedName>
        <fullName evidence="8">Uncharacterized protein</fullName>
    </submittedName>
</protein>
<dbReference type="STRING" id="3885.V7BW63"/>
<reference evidence="9" key="1">
    <citation type="journal article" date="2014" name="Nat. Genet.">
        <title>A reference genome for common bean and genome-wide analysis of dual domestications.</title>
        <authorList>
            <person name="Schmutz J."/>
            <person name="McClean P.E."/>
            <person name="Mamidi S."/>
            <person name="Wu G.A."/>
            <person name="Cannon S.B."/>
            <person name="Grimwood J."/>
            <person name="Jenkins J."/>
            <person name="Shu S."/>
            <person name="Song Q."/>
            <person name="Chavarro C."/>
            <person name="Torres-Torres M."/>
            <person name="Geffroy V."/>
            <person name="Moghaddam S.M."/>
            <person name="Gao D."/>
            <person name="Abernathy B."/>
            <person name="Barry K."/>
            <person name="Blair M."/>
            <person name="Brick M.A."/>
            <person name="Chovatia M."/>
            <person name="Gepts P."/>
            <person name="Goodstein D.M."/>
            <person name="Gonzales M."/>
            <person name="Hellsten U."/>
            <person name="Hyten D.L."/>
            <person name="Jia G."/>
            <person name="Kelly J.D."/>
            <person name="Kudrna D."/>
            <person name="Lee R."/>
            <person name="Richard M.M."/>
            <person name="Miklas P.N."/>
            <person name="Osorno J.M."/>
            <person name="Rodrigues J."/>
            <person name="Thareau V."/>
            <person name="Urrea C.A."/>
            <person name="Wang M."/>
            <person name="Yu Y."/>
            <person name="Zhang M."/>
            <person name="Wing R.A."/>
            <person name="Cregan P.B."/>
            <person name="Rokhsar D.S."/>
            <person name="Jackson S.A."/>
        </authorList>
    </citation>
    <scope>NUCLEOTIDE SEQUENCE [LARGE SCALE GENOMIC DNA]</scope>
    <source>
        <strain evidence="9">cv. G19833</strain>
    </source>
</reference>
<proteinExistence type="predicted"/>
<dbReference type="eggNOG" id="ENOG502QUH3">
    <property type="taxonomic scope" value="Eukaryota"/>
</dbReference>
<keyword evidence="4" id="KW-0456">Lyase</keyword>
<dbReference type="InterPro" id="IPR036965">
    <property type="entry name" value="Terpene_synth_N_sf"/>
</dbReference>
<keyword evidence="2" id="KW-0479">Metal-binding</keyword>
<sequence length="586" mass="68207">MANNVRSLPYCLSTTQTPSRSPSQLVRDANKHHIPFKTPPNFQPSPFTREFIQSLGNKLAIETLQETARKLEEKVRVQINGTNMEPLSLLELIDDIERLGLSFKFEEDINKALLRIVSIENFEDRTGKSLHETALLFGVLRRHGFDVSQDIFMRFKDEEGKFKAEISNDVEGMLSLYEASYLSLEGESVWEENAFSRTHLMNLMKEGLMDAKMTEKVRHVLEELPYHRSGFKLMAKQYIDRYDKIEPHNLLLLELAKLDFNMEQSSYQNELKELSRWWWDIGLSSNLKFARDRLVEFYIWSLAMFPEPHLAMCHKELTKVGQLLTVLDDVYDIYGTLDELELFTHAIESWNVNSINTLPDYMILCFLAIYNTVNGMAYDIFKERGIICLPYLTKSWSDLCKAYLQEAKWFYNKIIPPFNEYLQNARISVTTGVVLTHSYFLVSKEITKPGLHSLTIHHDLLSSSSTIVRLTNDLATSMDEIERGETSNSIISYMHETSLPEEDAREYFKTLIDKEWKNLNKYLVMNSIFPKSFVQVAINFARGSHYIYHYGDGVGRQNNTIKSRIESMLVYPFHLMCHDDVEKKKF</sequence>
<dbReference type="InterPro" id="IPR001906">
    <property type="entry name" value="Terpene_synth_N"/>
</dbReference>
<dbReference type="Gramene" id="ESW22174">
    <property type="protein sequence ID" value="ESW22174"/>
    <property type="gene ID" value="PHAVU_005G133300g"/>
</dbReference>
<feature type="region of interest" description="Disordered" evidence="5">
    <location>
        <begin position="1"/>
        <end position="23"/>
    </location>
</feature>
<dbReference type="OrthoDB" id="1417850at2759"/>
<dbReference type="PANTHER" id="PTHR31225">
    <property type="entry name" value="OS04G0344100 PROTEIN-RELATED"/>
    <property type="match status" value="1"/>
</dbReference>
<accession>V7BW63</accession>
<dbReference type="Pfam" id="PF03936">
    <property type="entry name" value="Terpene_synth_C"/>
    <property type="match status" value="1"/>
</dbReference>
<comment type="cofactor">
    <cofactor evidence="1">
        <name>Mg(2+)</name>
        <dbReference type="ChEBI" id="CHEBI:18420"/>
    </cofactor>
</comment>
<feature type="domain" description="Terpene synthase metal-binding" evidence="7">
    <location>
        <begin position="280"/>
        <end position="517"/>
    </location>
</feature>